<name>A0AAD8JZZ2_TARER</name>
<evidence type="ECO:0000313" key="3">
    <source>
        <dbReference type="Proteomes" id="UP001229421"/>
    </source>
</evidence>
<accession>A0AAD8JZZ2</accession>
<dbReference type="EMBL" id="JAUHHV010000008">
    <property type="protein sequence ID" value="KAK1413904.1"/>
    <property type="molecule type" value="Genomic_DNA"/>
</dbReference>
<sequence>MFLEFAGNNLTRIITTPIGNFVSDEIRKLSFWQKWSSGGGDGDGVLQQVTGYGGEKVAEGVDDIDGGDRNREEGVVVDEGVMRRVVLLVDEEDNSFGRLQEENEKKTRRGGGEVHPSSGEVPPRSSPR</sequence>
<protein>
    <submittedName>
        <fullName evidence="2">Uncharacterized protein</fullName>
    </submittedName>
</protein>
<keyword evidence="3" id="KW-1185">Reference proteome</keyword>
<evidence type="ECO:0000256" key="1">
    <source>
        <dbReference type="SAM" id="MobiDB-lite"/>
    </source>
</evidence>
<dbReference type="AlphaFoldDB" id="A0AAD8JZZ2"/>
<feature type="region of interest" description="Disordered" evidence="1">
    <location>
        <begin position="96"/>
        <end position="128"/>
    </location>
</feature>
<evidence type="ECO:0000313" key="2">
    <source>
        <dbReference type="EMBL" id="KAK1413904.1"/>
    </source>
</evidence>
<proteinExistence type="predicted"/>
<dbReference type="Proteomes" id="UP001229421">
    <property type="component" value="Unassembled WGS sequence"/>
</dbReference>
<organism evidence="2 3">
    <name type="scientific">Tagetes erecta</name>
    <name type="common">African marigold</name>
    <dbReference type="NCBI Taxonomy" id="13708"/>
    <lineage>
        <taxon>Eukaryota</taxon>
        <taxon>Viridiplantae</taxon>
        <taxon>Streptophyta</taxon>
        <taxon>Embryophyta</taxon>
        <taxon>Tracheophyta</taxon>
        <taxon>Spermatophyta</taxon>
        <taxon>Magnoliopsida</taxon>
        <taxon>eudicotyledons</taxon>
        <taxon>Gunneridae</taxon>
        <taxon>Pentapetalae</taxon>
        <taxon>asterids</taxon>
        <taxon>campanulids</taxon>
        <taxon>Asterales</taxon>
        <taxon>Asteraceae</taxon>
        <taxon>Asteroideae</taxon>
        <taxon>Heliantheae alliance</taxon>
        <taxon>Tageteae</taxon>
        <taxon>Tagetes</taxon>
    </lineage>
</organism>
<gene>
    <name evidence="2" type="ORF">QVD17_29641</name>
</gene>
<reference evidence="2" key="1">
    <citation type="journal article" date="2023" name="bioRxiv">
        <title>Improved chromosome-level genome assembly for marigold (Tagetes erecta).</title>
        <authorList>
            <person name="Jiang F."/>
            <person name="Yuan L."/>
            <person name="Wang S."/>
            <person name="Wang H."/>
            <person name="Xu D."/>
            <person name="Wang A."/>
            <person name="Fan W."/>
        </authorList>
    </citation>
    <scope>NUCLEOTIDE SEQUENCE</scope>
    <source>
        <strain evidence="2">WSJ</strain>
        <tissue evidence="2">Leaf</tissue>
    </source>
</reference>
<comment type="caution">
    <text evidence="2">The sequence shown here is derived from an EMBL/GenBank/DDBJ whole genome shotgun (WGS) entry which is preliminary data.</text>
</comment>